<accession>A0A329RU15</accession>
<dbReference type="OrthoDB" id="10277552at2759"/>
<feature type="compositionally biased region" description="Basic and acidic residues" evidence="1">
    <location>
        <begin position="1"/>
        <end position="18"/>
    </location>
</feature>
<dbReference type="Proteomes" id="UP000774804">
    <property type="component" value="Unassembled WGS sequence"/>
</dbReference>
<name>A0A329RU15_9STRA</name>
<dbReference type="VEuPathDB" id="FungiDB:PC110_g15513"/>
<evidence type="ECO:0000313" key="7">
    <source>
        <dbReference type="EMBL" id="RAW28101.1"/>
    </source>
</evidence>
<evidence type="ECO:0000313" key="8">
    <source>
        <dbReference type="Proteomes" id="UP000251314"/>
    </source>
</evidence>
<reference evidence="2" key="2">
    <citation type="submission" date="2018-10" db="EMBL/GenBank/DDBJ databases">
        <title>Effector identification in a new, highly contiguous assembly of the strawberry crown rot pathogen Phytophthora cactorum.</title>
        <authorList>
            <person name="Armitage A.D."/>
            <person name="Nellist C.F."/>
            <person name="Bates H."/>
            <person name="Vickerstaff R.J."/>
            <person name="Harrison R.J."/>
        </authorList>
    </citation>
    <scope>NUCLEOTIDE SEQUENCE</scope>
    <source>
        <strain evidence="2">15-7</strain>
        <strain evidence="3">4032</strain>
        <strain evidence="4">4040</strain>
        <strain evidence="5">P415</strain>
        <strain evidence="6">P421</strain>
    </source>
</reference>
<dbReference type="EMBL" id="MJFZ01000513">
    <property type="protein sequence ID" value="RAW28101.1"/>
    <property type="molecule type" value="Genomic_DNA"/>
</dbReference>
<dbReference type="AlphaFoldDB" id="A0A329RU15"/>
<dbReference type="Proteomes" id="UP000251314">
    <property type="component" value="Unassembled WGS sequence"/>
</dbReference>
<dbReference type="EMBL" id="RCML01001727">
    <property type="protein sequence ID" value="KAG2960731.1"/>
    <property type="molecule type" value="Genomic_DNA"/>
</dbReference>
<evidence type="ECO:0000313" key="4">
    <source>
        <dbReference type="EMBL" id="KAG2888909.1"/>
    </source>
</evidence>
<feature type="region of interest" description="Disordered" evidence="1">
    <location>
        <begin position="1"/>
        <end position="40"/>
    </location>
</feature>
<dbReference type="Proteomes" id="UP000736787">
    <property type="component" value="Unassembled WGS sequence"/>
</dbReference>
<dbReference type="EMBL" id="RCMV01001864">
    <property type="protein sequence ID" value="KAG3206077.1"/>
    <property type="molecule type" value="Genomic_DNA"/>
</dbReference>
<evidence type="ECO:0000313" key="5">
    <source>
        <dbReference type="EMBL" id="KAG2960731.1"/>
    </source>
</evidence>
<keyword evidence="8" id="KW-1185">Reference proteome</keyword>
<gene>
    <name evidence="7" type="ORF">PC110_g15513</name>
    <name evidence="2" type="ORF">PC113_g22337</name>
    <name evidence="3" type="ORF">PC115_g22224</name>
    <name evidence="4" type="ORF">PC117_g24803</name>
    <name evidence="5" type="ORF">PC118_g22359</name>
    <name evidence="6" type="ORF">PC129_g21866</name>
</gene>
<dbReference type="Proteomes" id="UP000760860">
    <property type="component" value="Unassembled WGS sequence"/>
</dbReference>
<comment type="caution">
    <text evidence="7">The sequence shown here is derived from an EMBL/GenBank/DDBJ whole genome shotgun (WGS) entry which is preliminary data.</text>
</comment>
<proteinExistence type="predicted"/>
<evidence type="ECO:0000256" key="1">
    <source>
        <dbReference type="SAM" id="MobiDB-lite"/>
    </source>
</evidence>
<reference evidence="7 8" key="1">
    <citation type="submission" date="2018-01" db="EMBL/GenBank/DDBJ databases">
        <title>Draft genome of the strawberry crown rot pathogen Phytophthora cactorum.</title>
        <authorList>
            <person name="Armitage A.D."/>
            <person name="Lysoe E."/>
            <person name="Nellist C.F."/>
            <person name="Harrison R.J."/>
            <person name="Brurberg M.B."/>
        </authorList>
    </citation>
    <scope>NUCLEOTIDE SEQUENCE [LARGE SCALE GENOMIC DNA]</scope>
    <source>
        <strain evidence="7 8">10300</strain>
    </source>
</reference>
<dbReference type="EMBL" id="RCMI01001764">
    <property type="protein sequence ID" value="KAG2881481.1"/>
    <property type="molecule type" value="Genomic_DNA"/>
</dbReference>
<evidence type="ECO:0000313" key="2">
    <source>
        <dbReference type="EMBL" id="KAG2822403.1"/>
    </source>
</evidence>
<sequence>MKAAMSDENKMDSRRRVGDFGLPSNEEARLDDVQTPMVVP</sequence>
<evidence type="ECO:0000313" key="3">
    <source>
        <dbReference type="EMBL" id="KAG2881481.1"/>
    </source>
</evidence>
<evidence type="ECO:0000313" key="6">
    <source>
        <dbReference type="EMBL" id="KAG3206077.1"/>
    </source>
</evidence>
<dbReference type="EMBL" id="RCMK01001754">
    <property type="protein sequence ID" value="KAG2888909.1"/>
    <property type="molecule type" value="Genomic_DNA"/>
</dbReference>
<dbReference type="Proteomes" id="UP000735874">
    <property type="component" value="Unassembled WGS sequence"/>
</dbReference>
<protein>
    <submittedName>
        <fullName evidence="7">Uncharacterized protein</fullName>
    </submittedName>
</protein>
<dbReference type="EMBL" id="RCMG01001664">
    <property type="protein sequence ID" value="KAG2822403.1"/>
    <property type="molecule type" value="Genomic_DNA"/>
</dbReference>
<organism evidence="7 8">
    <name type="scientific">Phytophthora cactorum</name>
    <dbReference type="NCBI Taxonomy" id="29920"/>
    <lineage>
        <taxon>Eukaryota</taxon>
        <taxon>Sar</taxon>
        <taxon>Stramenopiles</taxon>
        <taxon>Oomycota</taxon>
        <taxon>Peronosporomycetes</taxon>
        <taxon>Peronosporales</taxon>
        <taxon>Peronosporaceae</taxon>
        <taxon>Phytophthora</taxon>
    </lineage>
</organism>
<dbReference type="Proteomes" id="UP000697107">
    <property type="component" value="Unassembled WGS sequence"/>
</dbReference>